<dbReference type="Gene3D" id="3.20.20.140">
    <property type="entry name" value="Metal-dependent hydrolases"/>
    <property type="match status" value="1"/>
</dbReference>
<dbReference type="CDD" id="cd01300">
    <property type="entry name" value="YtcJ_like"/>
    <property type="match status" value="1"/>
</dbReference>
<dbReference type="PANTHER" id="PTHR22642">
    <property type="entry name" value="IMIDAZOLONEPROPIONASE"/>
    <property type="match status" value="1"/>
</dbReference>
<reference evidence="2 3" key="1">
    <citation type="journal article" date="2015" name="Microbiome">
        <title>Genomic resolution of linkages in carbon, nitrogen, and sulfur cycling among widespread estuary sediment bacteria.</title>
        <authorList>
            <person name="Baker B.J."/>
            <person name="Lazar C.S."/>
            <person name="Teske A.P."/>
            <person name="Dick G.J."/>
        </authorList>
    </citation>
    <scope>NUCLEOTIDE SEQUENCE [LARGE SCALE GENOMIC DNA]</scope>
    <source>
        <strain evidence="2">DG_26</strain>
    </source>
</reference>
<organism evidence="2 3">
    <name type="scientific">candidate division TA06 bacterium DG_26</name>
    <dbReference type="NCBI Taxonomy" id="1703771"/>
    <lineage>
        <taxon>Bacteria</taxon>
        <taxon>Bacteria division TA06</taxon>
    </lineage>
</organism>
<dbReference type="Proteomes" id="UP000051124">
    <property type="component" value="Unassembled WGS sequence"/>
</dbReference>
<dbReference type="SUPFAM" id="SSF51338">
    <property type="entry name" value="Composite domain of metallo-dependent hydrolases"/>
    <property type="match status" value="1"/>
</dbReference>
<dbReference type="InterPro" id="IPR033932">
    <property type="entry name" value="YtcJ-like"/>
</dbReference>
<evidence type="ECO:0000313" key="3">
    <source>
        <dbReference type="Proteomes" id="UP000051124"/>
    </source>
</evidence>
<sequence length="514" mass="57051">MARKQECIAFVNGRVLTMESAPSEVEALLTRGERIAAVGNTSEVLALAPAGTKIMDLGGRVLSPGFVDAHTHFVSHGLDLSRPDLLAARDVDQALEIVREAARQKNPSKPLIAVNWDESRWKDPRRPTLIELDKVVGSHPVILRRICGHVAVANSAALRLLPPGLKWVDRRRGLLFEYASLHLNRIFPPDADQILCGLSRAMDAASQMGVTSIHDMACLRYFEIYQRIHRQHGLRVRVYISLPCEEMGELITLKEYKRSRNEWLRIGGIKIFSDGSLGARTAALSRPYRRSSGLGTLNFTFDELLEIMADADAHGLQLFVHAIGDQAISQVLAAFEYLLAHGNPLRHRIEHFEVATRAHIRTLTKLRIIASLQPNFVSWQDPGGMYQRLLGVRRSKMANRIGDIVRAGVKVAFGSDCMPFSPQYGLSGAVSHPSSGQRIEPADALHAYTIGSAYASFDERVKGSLVRGKLADLVVWAENPLLSRNLKNGKILLTMVGGQITHLDWKRLRITQKS</sequence>
<protein>
    <recommendedName>
        <fullName evidence="1">Amidohydrolase 3 domain-containing protein</fullName>
    </recommendedName>
</protein>
<dbReference type="Gene3D" id="3.10.310.70">
    <property type="match status" value="1"/>
</dbReference>
<dbReference type="InterPro" id="IPR011059">
    <property type="entry name" value="Metal-dep_hydrolase_composite"/>
</dbReference>
<proteinExistence type="predicted"/>
<dbReference type="EMBL" id="LIZT01000006">
    <property type="protein sequence ID" value="KPJ51106.1"/>
    <property type="molecule type" value="Genomic_DNA"/>
</dbReference>
<dbReference type="InterPro" id="IPR013108">
    <property type="entry name" value="Amidohydro_3"/>
</dbReference>
<accession>A0A0S7WLQ1</accession>
<dbReference type="SUPFAM" id="SSF51556">
    <property type="entry name" value="Metallo-dependent hydrolases"/>
    <property type="match status" value="1"/>
</dbReference>
<name>A0A0S7WLQ1_UNCT6</name>
<dbReference type="PANTHER" id="PTHR22642:SF2">
    <property type="entry name" value="PROTEIN LONG AFTER FAR-RED 3"/>
    <property type="match status" value="1"/>
</dbReference>
<evidence type="ECO:0000313" key="2">
    <source>
        <dbReference type="EMBL" id="KPJ51106.1"/>
    </source>
</evidence>
<gene>
    <name evidence="2" type="ORF">AMJ40_00960</name>
</gene>
<comment type="caution">
    <text evidence="2">The sequence shown here is derived from an EMBL/GenBank/DDBJ whole genome shotgun (WGS) entry which is preliminary data.</text>
</comment>
<dbReference type="Pfam" id="PF07969">
    <property type="entry name" value="Amidohydro_3"/>
    <property type="match status" value="1"/>
</dbReference>
<dbReference type="Gene3D" id="2.30.40.10">
    <property type="entry name" value="Urease, subunit C, domain 1"/>
    <property type="match status" value="1"/>
</dbReference>
<dbReference type="InterPro" id="IPR032466">
    <property type="entry name" value="Metal_Hydrolase"/>
</dbReference>
<feature type="domain" description="Amidohydrolase 3" evidence="1">
    <location>
        <begin position="54"/>
        <end position="501"/>
    </location>
</feature>
<dbReference type="AlphaFoldDB" id="A0A0S7WLQ1"/>
<evidence type="ECO:0000259" key="1">
    <source>
        <dbReference type="Pfam" id="PF07969"/>
    </source>
</evidence>
<dbReference type="GO" id="GO:0016810">
    <property type="term" value="F:hydrolase activity, acting on carbon-nitrogen (but not peptide) bonds"/>
    <property type="evidence" value="ECO:0007669"/>
    <property type="project" value="InterPro"/>
</dbReference>